<dbReference type="PANTHER" id="PTHR11017">
    <property type="entry name" value="LEUCINE-RICH REPEAT-CONTAINING PROTEIN"/>
    <property type="match status" value="1"/>
</dbReference>
<evidence type="ECO:0000256" key="1">
    <source>
        <dbReference type="ARBA" id="ARBA00004474"/>
    </source>
</evidence>
<proteinExistence type="predicted"/>
<keyword evidence="2" id="KW-0472">Membrane</keyword>
<name>Q2EHR4_IPOBA</name>
<dbReference type="GO" id="GO:0009536">
    <property type="term" value="C:plastid"/>
    <property type="evidence" value="ECO:0007669"/>
    <property type="project" value="UniProtKB-SubCell"/>
</dbReference>
<sequence>GGVGKTTIARFVYITNCDKFEGSSFLENVGEVSKKHNGMVMLQRNLLSDIFKRKEEQISSVDEGIRRIRAAIGSKKILLVYTMWINQSSYRIYLELEIGFIQGVKSLSLQGKNVYLVTRLVRYTKLKVCFYLNLLSSFACIRLVKLTLWMNMLIIQSRWWNDVMDFLWL</sequence>
<dbReference type="SUPFAM" id="SSF52540">
    <property type="entry name" value="P-loop containing nucleoside triphosphate hydrolases"/>
    <property type="match status" value="1"/>
</dbReference>
<dbReference type="PANTHER" id="PTHR11017:SF305">
    <property type="entry name" value="TMV RESISTANCE PROTEIN N-LIKE"/>
    <property type="match status" value="1"/>
</dbReference>
<dbReference type="GO" id="GO:0006952">
    <property type="term" value="P:defense response"/>
    <property type="evidence" value="ECO:0007669"/>
    <property type="project" value="InterPro"/>
</dbReference>
<dbReference type="InterPro" id="IPR027417">
    <property type="entry name" value="P-loop_NTPase"/>
</dbReference>
<reference evidence="3" key="2">
    <citation type="journal article" date="2007" name="J. Biosci.">
        <title>Diversity and evolutionary relationship of nucleotide binding site-encoding disease-resistance gene analogues in sweet potato (Ipomoea batatas Lam.).</title>
        <authorList>
            <person name="Chen G."/>
            <person name="Pan D."/>
            <person name="Zhou Y."/>
            <person name="Lin S."/>
            <person name="Ke X."/>
        </authorList>
    </citation>
    <scope>NUCLEOTIDE SEQUENCE</scope>
</reference>
<comment type="subcellular location">
    <subcellularLocation>
        <location evidence="1">Plastid</location>
    </subcellularLocation>
</comment>
<evidence type="ECO:0000256" key="2">
    <source>
        <dbReference type="SAM" id="Phobius"/>
    </source>
</evidence>
<feature type="transmembrane region" description="Helical" evidence="2">
    <location>
        <begin position="128"/>
        <end position="150"/>
    </location>
</feature>
<evidence type="ECO:0000313" key="3">
    <source>
        <dbReference type="EMBL" id="ABD33453.1"/>
    </source>
</evidence>
<protein>
    <submittedName>
        <fullName evidence="3">Putative NBS-LRR resistance disease protein rsp-15</fullName>
    </submittedName>
</protein>
<keyword evidence="2" id="KW-0812">Transmembrane</keyword>
<dbReference type="Gene3D" id="3.40.50.300">
    <property type="entry name" value="P-loop containing nucleotide triphosphate hydrolases"/>
    <property type="match status" value="1"/>
</dbReference>
<feature type="non-terminal residue" evidence="3">
    <location>
        <position position="1"/>
    </location>
</feature>
<keyword evidence="2" id="KW-1133">Transmembrane helix</keyword>
<accession>Q2EHR4</accession>
<feature type="non-terminal residue" evidence="3">
    <location>
        <position position="169"/>
    </location>
</feature>
<reference evidence="3" key="1">
    <citation type="submission" date="2006-01" db="EMBL/GenBank/DDBJ databases">
        <title>Isolation and characterization of resistance gene analogs (RGAs) in sweet potato).</title>
        <authorList>
            <person name="Chen G.-S."/>
            <person name="Pan D.-R."/>
            <person name="Zhou Y.-F."/>
        </authorList>
    </citation>
    <scope>NUCLEOTIDE SEQUENCE</scope>
</reference>
<dbReference type="EMBL" id="DQ377948">
    <property type="protein sequence ID" value="ABD33453.1"/>
    <property type="molecule type" value="Genomic_DNA"/>
</dbReference>
<dbReference type="InterPro" id="IPR044974">
    <property type="entry name" value="Disease_R_plants"/>
</dbReference>
<dbReference type="AlphaFoldDB" id="Q2EHR4"/>
<organism evidence="3">
    <name type="scientific">Ipomoea batatas</name>
    <name type="common">Sweet potato</name>
    <name type="synonym">Convolvulus batatas</name>
    <dbReference type="NCBI Taxonomy" id="4120"/>
    <lineage>
        <taxon>Eukaryota</taxon>
        <taxon>Viridiplantae</taxon>
        <taxon>Streptophyta</taxon>
        <taxon>Embryophyta</taxon>
        <taxon>Tracheophyta</taxon>
        <taxon>Spermatophyta</taxon>
        <taxon>Magnoliopsida</taxon>
        <taxon>eudicotyledons</taxon>
        <taxon>Gunneridae</taxon>
        <taxon>Pentapetalae</taxon>
        <taxon>asterids</taxon>
        <taxon>lamiids</taxon>
        <taxon>Solanales</taxon>
        <taxon>Convolvulaceae</taxon>
        <taxon>Ipomoeeae</taxon>
        <taxon>Ipomoea</taxon>
    </lineage>
</organism>